<comment type="caution">
    <text evidence="1">The sequence shown here is derived from an EMBL/GenBank/DDBJ whole genome shotgun (WGS) entry which is preliminary data.</text>
</comment>
<gene>
    <name evidence="1" type="ORF">DHETER_LOCUS7247</name>
</gene>
<accession>A0ACA9MLV8</accession>
<dbReference type="EMBL" id="CAJVPU010009991">
    <property type="protein sequence ID" value="CAG8600941.1"/>
    <property type="molecule type" value="Genomic_DNA"/>
</dbReference>
<feature type="non-terminal residue" evidence="1">
    <location>
        <position position="134"/>
    </location>
</feature>
<sequence>MAKSSENTSYSTLSTSSNIEYTYQDNQPNNNIIPPVSNNIKNAQQSNQPNNNTQQSNQLDDNTHLVKRKRSEEFDDLFVKANQDENLSKSNNTAQKNSIRNRKKGKETTTRTTRNAEKKQYIVNSFTEIQDSDK</sequence>
<reference evidence="1" key="1">
    <citation type="submission" date="2021-06" db="EMBL/GenBank/DDBJ databases">
        <authorList>
            <person name="Kallberg Y."/>
            <person name="Tangrot J."/>
            <person name="Rosling A."/>
        </authorList>
    </citation>
    <scope>NUCLEOTIDE SEQUENCE</scope>
    <source>
        <strain evidence="1">IL203A</strain>
    </source>
</reference>
<dbReference type="Proteomes" id="UP000789702">
    <property type="component" value="Unassembled WGS sequence"/>
</dbReference>
<keyword evidence="2" id="KW-1185">Reference proteome</keyword>
<name>A0ACA9MLV8_9GLOM</name>
<organism evidence="1 2">
    <name type="scientific">Dentiscutata heterogama</name>
    <dbReference type="NCBI Taxonomy" id="1316150"/>
    <lineage>
        <taxon>Eukaryota</taxon>
        <taxon>Fungi</taxon>
        <taxon>Fungi incertae sedis</taxon>
        <taxon>Mucoromycota</taxon>
        <taxon>Glomeromycotina</taxon>
        <taxon>Glomeromycetes</taxon>
        <taxon>Diversisporales</taxon>
        <taxon>Gigasporaceae</taxon>
        <taxon>Dentiscutata</taxon>
    </lineage>
</organism>
<evidence type="ECO:0000313" key="2">
    <source>
        <dbReference type="Proteomes" id="UP000789702"/>
    </source>
</evidence>
<proteinExistence type="predicted"/>
<evidence type="ECO:0000313" key="1">
    <source>
        <dbReference type="EMBL" id="CAG8600941.1"/>
    </source>
</evidence>
<protein>
    <submittedName>
        <fullName evidence="1">16200_t:CDS:1</fullName>
    </submittedName>
</protein>